<feature type="compositionally biased region" description="Basic and acidic residues" evidence="3">
    <location>
        <begin position="721"/>
        <end position="739"/>
    </location>
</feature>
<dbReference type="PROSITE" id="PS50143">
    <property type="entry name" value="BIR_REPEAT_2"/>
    <property type="match status" value="2"/>
</dbReference>
<dbReference type="SMART" id="SM00238">
    <property type="entry name" value="BIR"/>
    <property type="match status" value="2"/>
</dbReference>
<reference evidence="4 5" key="1">
    <citation type="submission" date="2016-07" db="EMBL/GenBank/DDBJ databases">
        <title>Draft genome of the white-rot fungus Obba rivulosa 3A-2.</title>
        <authorList>
            <consortium name="DOE Joint Genome Institute"/>
            <person name="Miettinen O."/>
            <person name="Riley R."/>
            <person name="Acob R."/>
            <person name="Barry K."/>
            <person name="Cullen D."/>
            <person name="De Vries R."/>
            <person name="Hainaut M."/>
            <person name="Hatakka A."/>
            <person name="Henrissat B."/>
            <person name="Hilden K."/>
            <person name="Kuo R."/>
            <person name="Labutti K."/>
            <person name="Lipzen A."/>
            <person name="Makela M.R."/>
            <person name="Sandor L."/>
            <person name="Spatafora J.W."/>
            <person name="Grigoriev I.V."/>
            <person name="Hibbett D.S."/>
        </authorList>
    </citation>
    <scope>NUCLEOTIDE SEQUENCE [LARGE SCALE GENOMIC DNA]</scope>
    <source>
        <strain evidence="4 5">3A-2</strain>
    </source>
</reference>
<dbReference type="SUPFAM" id="SSF57924">
    <property type="entry name" value="Inhibitor of apoptosis (IAP) repeat"/>
    <property type="match status" value="2"/>
</dbReference>
<dbReference type="PANTHER" id="PTHR46771">
    <property type="entry name" value="DETERIN"/>
    <property type="match status" value="1"/>
</dbReference>
<accession>A0A8E2DPE3</accession>
<feature type="compositionally biased region" description="Basic and acidic residues" evidence="3">
    <location>
        <begin position="355"/>
        <end position="366"/>
    </location>
</feature>
<keyword evidence="1" id="KW-0479">Metal-binding</keyword>
<dbReference type="PANTHER" id="PTHR46771:SF5">
    <property type="entry name" value="DETERIN"/>
    <property type="match status" value="1"/>
</dbReference>
<feature type="compositionally biased region" description="Low complexity" evidence="3">
    <location>
        <begin position="674"/>
        <end position="683"/>
    </location>
</feature>
<evidence type="ECO:0000256" key="3">
    <source>
        <dbReference type="SAM" id="MobiDB-lite"/>
    </source>
</evidence>
<evidence type="ECO:0000313" key="4">
    <source>
        <dbReference type="EMBL" id="OCH93314.1"/>
    </source>
</evidence>
<name>A0A8E2DPE3_9APHY</name>
<protein>
    <recommendedName>
        <fullName evidence="6">BIR-domain-containing protein</fullName>
    </recommendedName>
</protein>
<dbReference type="EMBL" id="KV722356">
    <property type="protein sequence ID" value="OCH93314.1"/>
    <property type="molecule type" value="Genomic_DNA"/>
</dbReference>
<evidence type="ECO:0000313" key="5">
    <source>
        <dbReference type="Proteomes" id="UP000250043"/>
    </source>
</evidence>
<feature type="compositionally biased region" description="Low complexity" evidence="3">
    <location>
        <begin position="283"/>
        <end position="307"/>
    </location>
</feature>
<feature type="compositionally biased region" description="Basic residues" evidence="3">
    <location>
        <begin position="525"/>
        <end position="535"/>
    </location>
</feature>
<dbReference type="CDD" id="cd00022">
    <property type="entry name" value="BIR"/>
    <property type="match status" value="2"/>
</dbReference>
<evidence type="ECO:0008006" key="6">
    <source>
        <dbReference type="Google" id="ProtNLM"/>
    </source>
</evidence>
<dbReference type="Pfam" id="PF00653">
    <property type="entry name" value="BIR"/>
    <property type="match status" value="2"/>
</dbReference>
<dbReference type="AlphaFoldDB" id="A0A8E2DPE3"/>
<dbReference type="InterPro" id="IPR051190">
    <property type="entry name" value="Baculoviral_IAP"/>
</dbReference>
<keyword evidence="5" id="KW-1185">Reference proteome</keyword>
<dbReference type="OrthoDB" id="2196114at2759"/>
<dbReference type="Gene3D" id="1.10.1170.10">
    <property type="entry name" value="Inhibitor Of Apoptosis Protein (2mihbC-IAP-1), Chain A"/>
    <property type="match status" value="2"/>
</dbReference>
<feature type="compositionally biased region" description="Polar residues" evidence="3">
    <location>
        <begin position="600"/>
        <end position="610"/>
    </location>
</feature>
<feature type="compositionally biased region" description="Basic residues" evidence="3">
    <location>
        <begin position="323"/>
        <end position="337"/>
    </location>
</feature>
<evidence type="ECO:0000256" key="1">
    <source>
        <dbReference type="ARBA" id="ARBA00022723"/>
    </source>
</evidence>
<dbReference type="Proteomes" id="UP000250043">
    <property type="component" value="Unassembled WGS sequence"/>
</dbReference>
<dbReference type="InterPro" id="IPR001370">
    <property type="entry name" value="BIR_rpt"/>
</dbReference>
<feature type="region of interest" description="Disordered" evidence="3">
    <location>
        <begin position="186"/>
        <end position="762"/>
    </location>
</feature>
<proteinExistence type="predicted"/>
<dbReference type="GO" id="GO:0046872">
    <property type="term" value="F:metal ion binding"/>
    <property type="evidence" value="ECO:0007669"/>
    <property type="project" value="UniProtKB-KW"/>
</dbReference>
<organism evidence="4 5">
    <name type="scientific">Obba rivulosa</name>
    <dbReference type="NCBI Taxonomy" id="1052685"/>
    <lineage>
        <taxon>Eukaryota</taxon>
        <taxon>Fungi</taxon>
        <taxon>Dikarya</taxon>
        <taxon>Basidiomycota</taxon>
        <taxon>Agaricomycotina</taxon>
        <taxon>Agaricomycetes</taxon>
        <taxon>Polyporales</taxon>
        <taxon>Gelatoporiaceae</taxon>
        <taxon>Obba</taxon>
    </lineage>
</organism>
<gene>
    <name evidence="4" type="ORF">OBBRIDRAFT_832707</name>
</gene>
<sequence length="852" mass="92781">MMEALHARLASFAKAKRTKQGSSKSSGLLKWPHPPTYKATPDTLAEAGFYFHPTSEYRDNVICFMCGKELSDWDEDDDPFSIHWTKCRNTCAWAVVRCGLIEDLDRRGNFTFQEETRLPTSTTMEKARLDTFVASKLWPHDAVRGHGANSKKMAKAGFVYTPQAAGDDTATCLYCNLSLSGWDDGDDPMDEHLKRESKSGTPCPFFQSPNRQALGKSTSKPPSKTASKPPSRSNSQSKTKPEIDEGGASGSDDELAARRRSRARPSKAPSREGSRASSATSKTPASRRSTRTGTTGKTPTSHHTTGSEQEDTEAGSGSDAGKRVSKSKRKAGGKGKSRPTVIAEEDEDVLIPDAMEERVEEPAPKEKPRRGRPPKAPPKPTKPNVAEDGDTDIEAAPAKETHARTRSRTNVLASEPDEPVPSSSKPTHARTKSTSKAKEKLAQSQPREVAEMRPFVEIPLSRQQEPIARPVLNDEPPAKSSAQPKLLKPPRAKSKKMMESSDVDMVPIDQGEPDVPEVATDRPPSRTKTKVHNRISAKPSAQEPPRPSTSSEDPGYVTAEPPLERAPQSAGLGHRTPMSTTDTLDVDMDVIMAEPPTRTRPPSNSGTRFSSEPKPGSAIIRRTVGAHMSSRSNSAEDPLSSGRQADQGKLKVVDISSDEEEQARRPSSHKRPAPSRVAPSSSKSHLDVPAAAPITGLAKAQSRPLETPTPTPPERSQGHANDTRDAVQDIEMHNDDTEQPKATQVTVPSTPPSNPMLALPSTPPARITLAEMDDASGKVEEPHPAASIVPLMSQLPLHKLDSLTEEESAMTIEQYLRREIERQYVQFKEDGERRIADVQAAAVEIKRRIEAL</sequence>
<evidence type="ECO:0000256" key="2">
    <source>
        <dbReference type="ARBA" id="ARBA00022833"/>
    </source>
</evidence>
<keyword evidence="2" id="KW-0862">Zinc</keyword>
<feature type="compositionally biased region" description="Low complexity" evidence="3">
    <location>
        <begin position="216"/>
        <end position="233"/>
    </location>
</feature>